<dbReference type="InterPro" id="IPR036388">
    <property type="entry name" value="WH-like_DNA-bd_sf"/>
</dbReference>
<dbReference type="GO" id="GO:0005829">
    <property type="term" value="C:cytosol"/>
    <property type="evidence" value="ECO:0007669"/>
    <property type="project" value="TreeGrafter"/>
</dbReference>
<evidence type="ECO:0000259" key="5">
    <source>
        <dbReference type="PROSITE" id="PS50042"/>
    </source>
</evidence>
<feature type="domain" description="Cyclic nucleotide-binding" evidence="5">
    <location>
        <begin position="14"/>
        <end position="83"/>
    </location>
</feature>
<keyword evidence="3" id="KW-0804">Transcription</keyword>
<dbReference type="InterPro" id="IPR014710">
    <property type="entry name" value="RmlC-like_jellyroll"/>
</dbReference>
<dbReference type="Gene3D" id="1.10.10.10">
    <property type="entry name" value="Winged helix-like DNA-binding domain superfamily/Winged helix DNA-binding domain"/>
    <property type="match status" value="1"/>
</dbReference>
<dbReference type="GO" id="GO:0003677">
    <property type="term" value="F:DNA binding"/>
    <property type="evidence" value="ECO:0007669"/>
    <property type="project" value="UniProtKB-KW"/>
</dbReference>
<organism evidence="7 8">
    <name type="scientific">Enterovirga rhinocerotis</name>
    <dbReference type="NCBI Taxonomy" id="1339210"/>
    <lineage>
        <taxon>Bacteria</taxon>
        <taxon>Pseudomonadati</taxon>
        <taxon>Pseudomonadota</taxon>
        <taxon>Alphaproteobacteria</taxon>
        <taxon>Hyphomicrobiales</taxon>
        <taxon>Methylobacteriaceae</taxon>
        <taxon>Enterovirga</taxon>
    </lineage>
</organism>
<dbReference type="FunFam" id="1.10.10.10:FF:000028">
    <property type="entry name" value="Fumarate/nitrate reduction transcriptional regulator Fnr"/>
    <property type="match status" value="1"/>
</dbReference>
<sequence>MKDIDAARIAGLPVFSGASPAQIEAILAEARQTAYPKRHPIFRQGDRAESFWLLLEGRLRAIKLTPEGEQVIVRHVGPGELFGIAVAMGRPVYPATAMPLVDSHALVWPSSAWHRLVERCPPFATAALHAVGDRLSDAHAQVVEMSTQSVERRIAHALLRLAGQAGRPLPSGTEIDMPLSRQDIAEMTGTTLHTVSRILSAWEARGLVGGGRRRIHILDAERLTALASGETTQPDGPESARR</sequence>
<dbReference type="Pfam" id="PF00027">
    <property type="entry name" value="cNMP_binding"/>
    <property type="match status" value="1"/>
</dbReference>
<dbReference type="InterPro" id="IPR012318">
    <property type="entry name" value="HTH_CRP"/>
</dbReference>
<dbReference type="InterPro" id="IPR000595">
    <property type="entry name" value="cNMP-bd_dom"/>
</dbReference>
<dbReference type="InterPro" id="IPR050397">
    <property type="entry name" value="Env_Response_Regulators"/>
</dbReference>
<dbReference type="CDD" id="cd00038">
    <property type="entry name" value="CAP_ED"/>
    <property type="match status" value="1"/>
</dbReference>
<evidence type="ECO:0000313" key="8">
    <source>
        <dbReference type="Proteomes" id="UP000295122"/>
    </source>
</evidence>
<dbReference type="Pfam" id="PF13545">
    <property type="entry name" value="HTH_Crp_2"/>
    <property type="match status" value="1"/>
</dbReference>
<dbReference type="PROSITE" id="PS50042">
    <property type="entry name" value="CNMP_BINDING_3"/>
    <property type="match status" value="1"/>
</dbReference>
<dbReference type="AlphaFoldDB" id="A0A4R7CBE1"/>
<keyword evidence="2" id="KW-0238">DNA-binding</keyword>
<name>A0A4R7CBE1_9HYPH</name>
<dbReference type="GO" id="GO:0003700">
    <property type="term" value="F:DNA-binding transcription factor activity"/>
    <property type="evidence" value="ECO:0007669"/>
    <property type="project" value="TreeGrafter"/>
</dbReference>
<dbReference type="PRINTS" id="PR00034">
    <property type="entry name" value="HTHCRP"/>
</dbReference>
<evidence type="ECO:0000256" key="3">
    <source>
        <dbReference type="ARBA" id="ARBA00023163"/>
    </source>
</evidence>
<evidence type="ECO:0000259" key="6">
    <source>
        <dbReference type="PROSITE" id="PS51063"/>
    </source>
</evidence>
<dbReference type="InterPro" id="IPR018490">
    <property type="entry name" value="cNMP-bd_dom_sf"/>
</dbReference>
<protein>
    <submittedName>
        <fullName evidence="7">Crp/Fnr family transcriptional regulator</fullName>
    </submittedName>
</protein>
<keyword evidence="4" id="KW-0535">Nitrogen fixation</keyword>
<accession>A0A4R7CBE1</accession>
<comment type="caution">
    <text evidence="7">The sequence shown here is derived from an EMBL/GenBank/DDBJ whole genome shotgun (WGS) entry which is preliminary data.</text>
</comment>
<evidence type="ECO:0000256" key="2">
    <source>
        <dbReference type="ARBA" id="ARBA00023125"/>
    </source>
</evidence>
<dbReference type="SUPFAM" id="SSF46785">
    <property type="entry name" value="Winged helix' DNA-binding domain"/>
    <property type="match status" value="1"/>
</dbReference>
<dbReference type="PROSITE" id="PS51063">
    <property type="entry name" value="HTH_CRP_2"/>
    <property type="match status" value="1"/>
</dbReference>
<dbReference type="InterPro" id="IPR036390">
    <property type="entry name" value="WH_DNA-bd_sf"/>
</dbReference>
<gene>
    <name evidence="7" type="ORF">EV668_1349</name>
</gene>
<evidence type="ECO:0000313" key="7">
    <source>
        <dbReference type="EMBL" id="TDR94077.1"/>
    </source>
</evidence>
<dbReference type="CDD" id="cd00092">
    <property type="entry name" value="HTH_CRP"/>
    <property type="match status" value="1"/>
</dbReference>
<proteinExistence type="predicted"/>
<feature type="domain" description="HTH crp-type" evidence="6">
    <location>
        <begin position="148"/>
        <end position="221"/>
    </location>
</feature>
<dbReference type="EMBL" id="SNZR01000011">
    <property type="protein sequence ID" value="TDR94077.1"/>
    <property type="molecule type" value="Genomic_DNA"/>
</dbReference>
<reference evidence="7 8" key="1">
    <citation type="submission" date="2019-03" db="EMBL/GenBank/DDBJ databases">
        <title>Genomic Encyclopedia of Type Strains, Phase IV (KMG-IV): sequencing the most valuable type-strain genomes for metagenomic binning, comparative biology and taxonomic classification.</title>
        <authorList>
            <person name="Goeker M."/>
        </authorList>
    </citation>
    <scope>NUCLEOTIDE SEQUENCE [LARGE SCALE GENOMIC DNA]</scope>
    <source>
        <strain evidence="7 8">DSM 25903</strain>
    </source>
</reference>
<keyword evidence="1" id="KW-0805">Transcription regulation</keyword>
<keyword evidence="8" id="KW-1185">Reference proteome</keyword>
<dbReference type="RefSeq" id="WP_133769012.1">
    <property type="nucleotide sequence ID" value="NZ_SNZR01000011.1"/>
</dbReference>
<evidence type="ECO:0000256" key="1">
    <source>
        <dbReference type="ARBA" id="ARBA00023015"/>
    </source>
</evidence>
<dbReference type="Proteomes" id="UP000295122">
    <property type="component" value="Unassembled WGS sequence"/>
</dbReference>
<dbReference type="SMART" id="SM00419">
    <property type="entry name" value="HTH_CRP"/>
    <property type="match status" value="1"/>
</dbReference>
<evidence type="ECO:0000256" key="4">
    <source>
        <dbReference type="ARBA" id="ARBA00023231"/>
    </source>
</evidence>
<dbReference type="PANTHER" id="PTHR24567">
    <property type="entry name" value="CRP FAMILY TRANSCRIPTIONAL REGULATORY PROTEIN"/>
    <property type="match status" value="1"/>
</dbReference>
<dbReference type="SMART" id="SM00100">
    <property type="entry name" value="cNMP"/>
    <property type="match status" value="1"/>
</dbReference>
<dbReference type="PANTHER" id="PTHR24567:SF28">
    <property type="entry name" value="LISTERIOLYSIN REGULATORY PROTEIN"/>
    <property type="match status" value="1"/>
</dbReference>
<dbReference type="Gene3D" id="2.60.120.10">
    <property type="entry name" value="Jelly Rolls"/>
    <property type="match status" value="1"/>
</dbReference>
<dbReference type="OrthoDB" id="3525895at2"/>
<dbReference type="SUPFAM" id="SSF51206">
    <property type="entry name" value="cAMP-binding domain-like"/>
    <property type="match status" value="1"/>
</dbReference>